<keyword evidence="2" id="KW-1185">Reference proteome</keyword>
<reference evidence="1 2" key="1">
    <citation type="submission" date="2019-02" db="EMBL/GenBank/DDBJ databases">
        <title>Draft Genome Sequence of the Prevotella sp. BCRC 81118, Isolated from Human Feces.</title>
        <authorList>
            <person name="Huang C.-H."/>
        </authorList>
    </citation>
    <scope>NUCLEOTIDE SEQUENCE [LARGE SCALE GENOMIC DNA]</scope>
    <source>
        <strain evidence="1 2">BCRC 81118</strain>
    </source>
</reference>
<name>A0A4Y8V5X8_9BACT</name>
<sequence>MAKDFRAAFSNMNQAVRPGGAGNVQPAASQPAAPVEKKMTAIERRSKLHGVQTYLTDEEYEMLMIAKIRTKKKFEEILHDSLIEYIKNYQ</sequence>
<proteinExistence type="predicted"/>
<dbReference type="AlphaFoldDB" id="A0A4Y8V5X8"/>
<protein>
    <submittedName>
        <fullName evidence="1">Uncharacterized protein</fullName>
    </submittedName>
</protein>
<comment type="caution">
    <text evidence="1">The sequence shown here is derived from an EMBL/GenBank/DDBJ whole genome shotgun (WGS) entry which is preliminary data.</text>
</comment>
<organism evidence="1 2">
    <name type="scientific">Segatella hominis</name>
    <dbReference type="NCBI Taxonomy" id="2518605"/>
    <lineage>
        <taxon>Bacteria</taxon>
        <taxon>Pseudomonadati</taxon>
        <taxon>Bacteroidota</taxon>
        <taxon>Bacteroidia</taxon>
        <taxon>Bacteroidales</taxon>
        <taxon>Prevotellaceae</taxon>
        <taxon>Segatella</taxon>
    </lineage>
</organism>
<dbReference type="EMBL" id="SGVY01000059">
    <property type="protein sequence ID" value="TFH76081.1"/>
    <property type="molecule type" value="Genomic_DNA"/>
</dbReference>
<dbReference type="RefSeq" id="WP_118117684.1">
    <property type="nucleotide sequence ID" value="NZ_CP137560.1"/>
</dbReference>
<dbReference type="GeneID" id="302996569"/>
<accession>A0A4Y8V5X8</accession>
<gene>
    <name evidence="1" type="ORF">EXN75_15000</name>
</gene>
<evidence type="ECO:0000313" key="2">
    <source>
        <dbReference type="Proteomes" id="UP000297872"/>
    </source>
</evidence>
<dbReference type="OrthoDB" id="1082878at2"/>
<evidence type="ECO:0000313" key="1">
    <source>
        <dbReference type="EMBL" id="TFH76081.1"/>
    </source>
</evidence>
<dbReference type="Proteomes" id="UP000297872">
    <property type="component" value="Unassembled WGS sequence"/>
</dbReference>